<feature type="domain" description="WSC" evidence="7">
    <location>
        <begin position="276"/>
        <end position="366"/>
    </location>
</feature>
<dbReference type="EMBL" id="FJ860123">
    <property type="protein sequence ID" value="ACP19531.1"/>
    <property type="molecule type" value="Genomic_DNA"/>
</dbReference>
<keyword evidence="2" id="KW-0812">Transmembrane</keyword>
<comment type="subcellular location">
    <subcellularLocation>
        <location evidence="1">Membrane</location>
        <topology evidence="1">Single-pass membrane protein</topology>
    </subcellularLocation>
</comment>
<keyword evidence="4" id="KW-1133">Transmembrane helix</keyword>
<evidence type="ECO:0000256" key="6">
    <source>
        <dbReference type="ARBA" id="ARBA00023180"/>
    </source>
</evidence>
<proteinExistence type="predicted"/>
<dbReference type="Pfam" id="PF01822">
    <property type="entry name" value="WSC"/>
    <property type="match status" value="3"/>
</dbReference>
<feature type="domain" description="WSC" evidence="7">
    <location>
        <begin position="45"/>
        <end position="137"/>
    </location>
</feature>
<evidence type="ECO:0000259" key="7">
    <source>
        <dbReference type="PROSITE" id="PS51212"/>
    </source>
</evidence>
<dbReference type="InterPro" id="IPR002889">
    <property type="entry name" value="WSC_carb-bd"/>
</dbReference>
<evidence type="ECO:0000256" key="1">
    <source>
        <dbReference type="ARBA" id="ARBA00004167"/>
    </source>
</evidence>
<accession>C3VES2</accession>
<evidence type="ECO:0000256" key="5">
    <source>
        <dbReference type="ARBA" id="ARBA00023136"/>
    </source>
</evidence>
<dbReference type="PROSITE" id="PS51212">
    <property type="entry name" value="WSC"/>
    <property type="match status" value="3"/>
</dbReference>
<dbReference type="InterPro" id="IPR051836">
    <property type="entry name" value="Kremen_rcpt"/>
</dbReference>
<evidence type="ECO:0000313" key="8">
    <source>
        <dbReference type="EMBL" id="ACP19531.1"/>
    </source>
</evidence>
<name>C3VES2_9HELO</name>
<feature type="domain" description="WSC" evidence="7">
    <location>
        <begin position="149"/>
        <end position="250"/>
    </location>
</feature>
<dbReference type="PANTHER" id="PTHR24269:SF16">
    <property type="entry name" value="PROTEIN SLG1"/>
    <property type="match status" value="1"/>
</dbReference>
<keyword evidence="3" id="KW-0732">Signal</keyword>
<sequence length="366" mass="37732">MAPLLLQYALGASVWLSQIHFSTALDAQIHERDVALTPPTALPGSWSYQGCYTEVGRTLNGASYSNDTTMTDESCISFCSAKGFLYAGTEYASQCFCDSTIAPGALAVNATDCNMACTGNATEPCGGPNRLSLFWSGQTGPVTNPGPPNWAYTGCYTEGITGRLLGEGVSVPGGASNMTVAGCTSACHAAGYILAGCEYGGECWCGNTFTNGGTIAPTTPDGLSGCSVLCNGDLSEYCGGASRLNVYNFNKTIATITSTATASPTQTPAIKPTVGPYTYLGCQTEGNGTRALAAAATASDTMTLEACESFCGSYTFWGTEYGRECYCGNSFGQGSVAAPNSDCSMLCPGDVTEFCGAGNRLSVYSK</sequence>
<keyword evidence="5" id="KW-0472">Membrane</keyword>
<evidence type="ECO:0000256" key="4">
    <source>
        <dbReference type="ARBA" id="ARBA00022989"/>
    </source>
</evidence>
<reference evidence="8" key="1">
    <citation type="journal article" date="2009" name="Mycol. Res.">
        <title>Identification of heavy metal regulated genes from the root associated ascomycete Cadophora finlandica using a genomic microarray.</title>
        <authorList>
            <person name="Gorfer M."/>
            <person name="Persak H."/>
            <person name="Berger H."/>
            <person name="Brynda S."/>
            <person name="Bandian D."/>
            <person name="Strauss J."/>
        </authorList>
    </citation>
    <scope>NUCLEOTIDE SEQUENCE</scope>
    <source>
        <strain evidence="8">PRF15</strain>
    </source>
</reference>
<dbReference type="SMART" id="SM00321">
    <property type="entry name" value="WSC"/>
    <property type="match status" value="3"/>
</dbReference>
<organism evidence="8">
    <name type="scientific">Hyaloscypha finlandica</name>
    <dbReference type="NCBI Taxonomy" id="2482753"/>
    <lineage>
        <taxon>Eukaryota</taxon>
        <taxon>Fungi</taxon>
        <taxon>Dikarya</taxon>
        <taxon>Ascomycota</taxon>
        <taxon>Pezizomycotina</taxon>
        <taxon>Leotiomycetes</taxon>
        <taxon>Helotiales</taxon>
        <taxon>Hyaloscyphaceae</taxon>
        <taxon>Hyaloscypha</taxon>
    </lineage>
</organism>
<keyword evidence="6" id="KW-0325">Glycoprotein</keyword>
<dbReference type="GO" id="GO:0005886">
    <property type="term" value="C:plasma membrane"/>
    <property type="evidence" value="ECO:0007669"/>
    <property type="project" value="TreeGrafter"/>
</dbReference>
<dbReference type="AlphaFoldDB" id="C3VES2"/>
<evidence type="ECO:0000256" key="3">
    <source>
        <dbReference type="ARBA" id="ARBA00022729"/>
    </source>
</evidence>
<evidence type="ECO:0000256" key="2">
    <source>
        <dbReference type="ARBA" id="ARBA00022692"/>
    </source>
</evidence>
<protein>
    <submittedName>
        <fullName evidence="8">WSC-domain protein</fullName>
    </submittedName>
</protein>
<dbReference type="PANTHER" id="PTHR24269">
    <property type="entry name" value="KREMEN PROTEIN"/>
    <property type="match status" value="1"/>
</dbReference>